<accession>W0FH95</accession>
<sequence length="160" mass="18876">MKHETAKNVQEAWRIADRIFPTDYMKDEEASERAGYPIYRSTAAERNDWISDLGVRLEINIDAPVETITIWIEQEPEIEETSKMDSDDVRSCCIRNELYTCGTVSEYNAMLNMVRDEEYSTKLLYRVARDIKEHSDNQTITNVMYLLRKEAVRTFYEIKE</sequence>
<evidence type="ECO:0000313" key="1">
    <source>
        <dbReference type="EMBL" id="AHF24063.1"/>
    </source>
</evidence>
<protein>
    <submittedName>
        <fullName evidence="1">Uncharacterized protein</fullName>
    </submittedName>
</protein>
<proteinExistence type="predicted"/>
<reference evidence="1" key="1">
    <citation type="journal article" date="2013" name="PLoS ONE">
        <title>Metagenomic insights into the carbohydrate-active enzymes carried by the microorganisms adhering to solid digesta in the rumen of cows.</title>
        <authorList>
            <person name="Wang L."/>
            <person name="Hatem A."/>
            <person name="Catalyurek U.V."/>
            <person name="Morrison M."/>
            <person name="Yu Z."/>
        </authorList>
    </citation>
    <scope>NUCLEOTIDE SEQUENCE</scope>
</reference>
<dbReference type="AlphaFoldDB" id="W0FH95"/>
<dbReference type="EMBL" id="KC246783">
    <property type="protein sequence ID" value="AHF24063.1"/>
    <property type="molecule type" value="Genomic_DNA"/>
</dbReference>
<name>W0FH95_9BACT</name>
<organism evidence="1">
    <name type="scientific">uncultured bacterium Contig643</name>
    <dbReference type="NCBI Taxonomy" id="1393602"/>
    <lineage>
        <taxon>Bacteria</taxon>
        <taxon>environmental samples</taxon>
    </lineage>
</organism>